<dbReference type="EMBL" id="JAAAHS010000789">
    <property type="protein sequence ID" value="NBE57125.1"/>
    <property type="molecule type" value="Genomic_DNA"/>
</dbReference>
<evidence type="ECO:0000313" key="2">
    <source>
        <dbReference type="Proteomes" id="UP000598297"/>
    </source>
</evidence>
<sequence length="115" mass="12633">AMFEDDTLSNYLFTATAQGFWQPEQLDLVRDYIPRYYEAALAVAARRGPAIGDAAGRWAFPGVAVAPPTLTLGHTCLTESTPSPSLRRKLVDQLDDLERALRVRNSARPGGTSQR</sequence>
<comment type="caution">
    <text evidence="1">The sequence shown here is derived from an EMBL/GenBank/DDBJ whole genome shotgun (WGS) entry which is preliminary data.</text>
</comment>
<name>A0A964UZK7_9ACTN</name>
<accession>A0A964UZK7</accession>
<organism evidence="1 2">
    <name type="scientific">Streptomyces boluensis</name>
    <dbReference type="NCBI Taxonomy" id="1775135"/>
    <lineage>
        <taxon>Bacteria</taxon>
        <taxon>Bacillati</taxon>
        <taxon>Actinomycetota</taxon>
        <taxon>Actinomycetes</taxon>
        <taxon>Kitasatosporales</taxon>
        <taxon>Streptomycetaceae</taxon>
        <taxon>Streptomyces</taxon>
    </lineage>
</organism>
<keyword evidence="2" id="KW-1185">Reference proteome</keyword>
<feature type="non-terminal residue" evidence="1">
    <location>
        <position position="1"/>
    </location>
</feature>
<reference evidence="1" key="1">
    <citation type="submission" date="2020-01" db="EMBL/GenBank/DDBJ databases">
        <title>Whole-genome analyses of novel actinobacteria.</title>
        <authorList>
            <person name="Sahin N."/>
        </authorList>
    </citation>
    <scope>NUCLEOTIDE SEQUENCE</scope>
    <source>
        <strain evidence="1">YC537</strain>
    </source>
</reference>
<proteinExistence type="predicted"/>
<dbReference type="Proteomes" id="UP000598297">
    <property type="component" value="Unassembled WGS sequence"/>
</dbReference>
<gene>
    <name evidence="1" type="ORF">GUY60_38100</name>
</gene>
<keyword evidence="1" id="KW-0645">Protease</keyword>
<evidence type="ECO:0000313" key="1">
    <source>
        <dbReference type="EMBL" id="NBE57125.1"/>
    </source>
</evidence>
<protein>
    <submittedName>
        <fullName evidence="1">Aminopeptidase N</fullName>
    </submittedName>
</protein>
<keyword evidence="1" id="KW-0378">Hydrolase</keyword>
<dbReference type="AlphaFoldDB" id="A0A964UZK7"/>
<keyword evidence="1" id="KW-0031">Aminopeptidase</keyword>
<dbReference type="GO" id="GO:0004177">
    <property type="term" value="F:aminopeptidase activity"/>
    <property type="evidence" value="ECO:0007669"/>
    <property type="project" value="UniProtKB-KW"/>
</dbReference>